<dbReference type="GO" id="GO:0012505">
    <property type="term" value="C:endomembrane system"/>
    <property type="evidence" value="ECO:0007669"/>
    <property type="project" value="UniProtKB-SubCell"/>
</dbReference>
<dbReference type="PRINTS" id="PR01434">
    <property type="entry name" value="NADHDHGNASE5"/>
</dbReference>
<feature type="transmembrane region" description="Helical" evidence="3">
    <location>
        <begin position="383"/>
        <end position="408"/>
    </location>
</feature>
<feature type="transmembrane region" description="Helical" evidence="3">
    <location>
        <begin position="81"/>
        <end position="104"/>
    </location>
</feature>
<feature type="domain" description="NADH:quinone oxidoreductase/Mrp antiporter transmembrane" evidence="4">
    <location>
        <begin position="133"/>
        <end position="428"/>
    </location>
</feature>
<sequence>MVVETSITPLLCVLVSLLAIPFIIATGERNPNLREFWSVLAGIIKFILVLSMVPEVVSGKILEFEVFSILPGISLKFRVDAMGLLFALGASFLWIITTFYSIGYMRGHHEQKQTRFYACFAGALSSTIGVAFSANLFTMFLFYEALTFVTYPLVAHHETQEARAGARKYAIYLIGSAKLFLVAAITITYLLAGTLEFQKGGIFPSHIVEAHRGLLSVLFLMYFYGFAKAAAMPLHGWLPAAMVAPTPVSALLHAVAVVKTGVFTVLRTIFFVFGQETMKLLYTTDLALFIAAFTITTASIIALTRDNLKARLAYSTVSQLSYILLGALLLTYHGTIGSIIHISNHAFAKITLFFCAGSIYVCAHKTEVSQLDGIAKKLPITMASFTIGALGMVGIPMVGGFITKWYLLLGTIEAHNFWTLVVLLSSSLLNAGYFFPIVYRAYFKEYKGEGHETHHPVKENPFMATTLLITAIISVILGLYPDFLINLAKEVIR</sequence>
<dbReference type="EMBL" id="CP008796">
    <property type="protein sequence ID" value="AIH04717.1"/>
    <property type="molecule type" value="Genomic_DNA"/>
</dbReference>
<feature type="transmembrane region" description="Helical" evidence="3">
    <location>
        <begin position="169"/>
        <end position="192"/>
    </location>
</feature>
<reference evidence="5 6" key="1">
    <citation type="journal article" date="2015" name="Genome Announc.">
        <title>Genome Sequence of a Sulfate-Reducing Thermophilic Bacterium, Thermodesulfobacterium commune DSM 2178T (Phylum Thermodesulfobacteria).</title>
        <authorList>
            <person name="Bhatnagar S."/>
            <person name="Badger J.H."/>
            <person name="Madupu R."/>
            <person name="Khouri H.M."/>
            <person name="O'Connor E.M."/>
            <person name="Robb F.T."/>
            <person name="Ward N.L."/>
            <person name="Eisen J.A."/>
        </authorList>
    </citation>
    <scope>NUCLEOTIDE SEQUENCE [LARGE SCALE GENOMIC DNA]</scope>
    <source>
        <strain evidence="5 6">DSM 2178</strain>
    </source>
</reference>
<dbReference type="Pfam" id="PF00361">
    <property type="entry name" value="Proton_antipo_M"/>
    <property type="match status" value="1"/>
</dbReference>
<dbReference type="PANTHER" id="PTHR43373:SF1">
    <property type="entry name" value="NA(+)_H(+) ANTIPORTER SUBUNIT A"/>
    <property type="match status" value="1"/>
</dbReference>
<dbReference type="HOGENOM" id="CLU_007100_9_3_0"/>
<dbReference type="OrthoDB" id="9807568at2"/>
<dbReference type="PaxDb" id="289377-HL41_08700"/>
<protein>
    <submittedName>
        <fullName evidence="5">Monovalent cation/H+ antiporter subunit D</fullName>
    </submittedName>
</protein>
<dbReference type="STRING" id="289377.HL41_08700"/>
<evidence type="ECO:0000256" key="2">
    <source>
        <dbReference type="RuleBase" id="RU000320"/>
    </source>
</evidence>
<feature type="transmembrane region" description="Helical" evidence="3">
    <location>
        <begin position="6"/>
        <end position="24"/>
    </location>
</feature>
<keyword evidence="3" id="KW-0472">Membrane</keyword>
<keyword evidence="2 3" id="KW-0812">Transmembrane</keyword>
<accession>A0A075X143</accession>
<proteinExistence type="predicted"/>
<keyword evidence="3" id="KW-1133">Transmembrane helix</keyword>
<feature type="transmembrane region" description="Helical" evidence="3">
    <location>
        <begin position="36"/>
        <end position="53"/>
    </location>
</feature>
<dbReference type="Proteomes" id="UP000028481">
    <property type="component" value="Chromosome"/>
</dbReference>
<name>A0A075X143_9BACT</name>
<gene>
    <name evidence="5" type="ORF">HL41_08700</name>
</gene>
<feature type="transmembrane region" description="Helical" evidence="3">
    <location>
        <begin position="116"/>
        <end position="143"/>
    </location>
</feature>
<dbReference type="PANTHER" id="PTHR43373">
    <property type="entry name" value="NA(+)/H(+) ANTIPORTER SUBUNIT"/>
    <property type="match status" value="1"/>
</dbReference>
<feature type="transmembrane region" description="Helical" evidence="3">
    <location>
        <begin position="251"/>
        <end position="274"/>
    </location>
</feature>
<feature type="transmembrane region" description="Helical" evidence="3">
    <location>
        <begin position="420"/>
        <end position="442"/>
    </location>
</feature>
<comment type="subcellular location">
    <subcellularLocation>
        <location evidence="1">Endomembrane system</location>
        <topology evidence="1">Multi-pass membrane protein</topology>
    </subcellularLocation>
    <subcellularLocation>
        <location evidence="2">Membrane</location>
        <topology evidence="2">Multi-pass membrane protein</topology>
    </subcellularLocation>
</comment>
<feature type="transmembrane region" description="Helical" evidence="3">
    <location>
        <begin position="286"/>
        <end position="304"/>
    </location>
</feature>
<dbReference type="KEGG" id="tcm:HL41_08700"/>
<evidence type="ECO:0000259" key="4">
    <source>
        <dbReference type="Pfam" id="PF00361"/>
    </source>
</evidence>
<dbReference type="InterPro" id="IPR001750">
    <property type="entry name" value="ND/Mrp_TM"/>
</dbReference>
<organism evidence="5 6">
    <name type="scientific">Thermodesulfobacterium commune DSM 2178</name>
    <dbReference type="NCBI Taxonomy" id="289377"/>
    <lineage>
        <taxon>Bacteria</taxon>
        <taxon>Pseudomonadati</taxon>
        <taxon>Thermodesulfobacteriota</taxon>
        <taxon>Thermodesulfobacteria</taxon>
        <taxon>Thermodesulfobacteriales</taxon>
        <taxon>Thermodesulfobacteriaceae</taxon>
        <taxon>Thermodesulfobacterium</taxon>
    </lineage>
</organism>
<feature type="transmembrane region" description="Helical" evidence="3">
    <location>
        <begin position="462"/>
        <end position="480"/>
    </location>
</feature>
<keyword evidence="6" id="KW-1185">Reference proteome</keyword>
<evidence type="ECO:0000313" key="5">
    <source>
        <dbReference type="EMBL" id="AIH04717.1"/>
    </source>
</evidence>
<dbReference type="AlphaFoldDB" id="A0A075X143"/>
<dbReference type="RefSeq" id="WP_038061382.1">
    <property type="nucleotide sequence ID" value="NZ_CP008796.1"/>
</dbReference>
<evidence type="ECO:0000256" key="3">
    <source>
        <dbReference type="SAM" id="Phobius"/>
    </source>
</evidence>
<dbReference type="eggNOG" id="COG1009">
    <property type="taxonomic scope" value="Bacteria"/>
</dbReference>
<evidence type="ECO:0000256" key="1">
    <source>
        <dbReference type="ARBA" id="ARBA00004127"/>
    </source>
</evidence>
<feature type="transmembrane region" description="Helical" evidence="3">
    <location>
        <begin position="213"/>
        <end position="231"/>
    </location>
</feature>
<evidence type="ECO:0000313" key="6">
    <source>
        <dbReference type="Proteomes" id="UP000028481"/>
    </source>
</evidence>
<feature type="transmembrane region" description="Helical" evidence="3">
    <location>
        <begin position="316"/>
        <end position="334"/>
    </location>
</feature>
<dbReference type="GO" id="GO:0016020">
    <property type="term" value="C:membrane"/>
    <property type="evidence" value="ECO:0007669"/>
    <property type="project" value="UniProtKB-SubCell"/>
</dbReference>
<dbReference type="InterPro" id="IPR050616">
    <property type="entry name" value="CPA3_Na-H_Antiporter_A"/>
</dbReference>